<reference evidence="2" key="2">
    <citation type="submission" date="2023-05" db="EMBL/GenBank/DDBJ databases">
        <authorList>
            <consortium name="Lawrence Berkeley National Laboratory"/>
            <person name="Steindorff A."/>
            <person name="Hensen N."/>
            <person name="Bonometti L."/>
            <person name="Westerberg I."/>
            <person name="Brannstrom I.O."/>
            <person name="Guillou S."/>
            <person name="Cros-Aarteil S."/>
            <person name="Calhoun S."/>
            <person name="Haridas S."/>
            <person name="Kuo A."/>
            <person name="Mondo S."/>
            <person name="Pangilinan J."/>
            <person name="Riley R."/>
            <person name="Labutti K."/>
            <person name="Andreopoulos B."/>
            <person name="Lipzen A."/>
            <person name="Chen C."/>
            <person name="Yanf M."/>
            <person name="Daum C."/>
            <person name="Ng V."/>
            <person name="Clum A."/>
            <person name="Ohm R."/>
            <person name="Martin F."/>
            <person name="Silar P."/>
            <person name="Natvig D."/>
            <person name="Lalanne C."/>
            <person name="Gautier V."/>
            <person name="Ament-Velasquez S.L."/>
            <person name="Kruys A."/>
            <person name="Hutchinson M.I."/>
            <person name="Powell A.J."/>
            <person name="Barry K."/>
            <person name="Miller A.N."/>
            <person name="Grigoriev I.V."/>
            <person name="Debuchy R."/>
            <person name="Gladieux P."/>
            <person name="Thoren M.H."/>
            <person name="Johannesson H."/>
        </authorList>
    </citation>
    <scope>NUCLEOTIDE SEQUENCE</scope>
    <source>
        <strain evidence="2">CBS 532.94</strain>
    </source>
</reference>
<keyword evidence="1" id="KW-0732">Signal</keyword>
<evidence type="ECO:0000256" key="1">
    <source>
        <dbReference type="SAM" id="SignalP"/>
    </source>
</evidence>
<organism evidence="2 3">
    <name type="scientific">Achaetomium macrosporum</name>
    <dbReference type="NCBI Taxonomy" id="79813"/>
    <lineage>
        <taxon>Eukaryota</taxon>
        <taxon>Fungi</taxon>
        <taxon>Dikarya</taxon>
        <taxon>Ascomycota</taxon>
        <taxon>Pezizomycotina</taxon>
        <taxon>Sordariomycetes</taxon>
        <taxon>Sordariomycetidae</taxon>
        <taxon>Sordariales</taxon>
        <taxon>Chaetomiaceae</taxon>
        <taxon>Achaetomium</taxon>
    </lineage>
</organism>
<sequence length="511" mass="54391">MARFRFVALLAAVLAPASRNVFALAQSQSSAGCSVSSFTTPSWLVENFVSQSSANVTVASYRALNRATNTSVELRCQVPSSSAVVSGWQSCSARNRTGADLPFAASFQSSKETAYFLFNEAWACSDVPGRQLNFTAEGNSSVSINCSADQSGSTTCKSTKPLLVKGRLLSPIKITPSYVAGPAGHDTQGCTADSRSPAWEVAATQLNLQNVTGKLQGGNAFVIIRNEHLGYTASCGGVLTRAAGPQALGCQGQTAYRRPEKYQISTVVLFEPETFALTVNQTWFCDDQDPSEPIAITASGTTNLTLSCQVFPDSSTTFCTGGTSGTFPGNTTSRALLPPYSLNDPLPTAEGSCTVSSMLSPAWWFDRFETNTTTDHSEVVTVRFGMELQTSDSAPTGNYANVLVHGVAVGNTTGNSSAELLPWNACAFESVGDATLAPTGCEFRYDMASRFLGMRVEWECKDLDAGSPVSFRGEVKTLLPEYTCVTLGATIRCASPDPKPWRANVTSLTWQ</sequence>
<comment type="caution">
    <text evidence="2">The sequence shown here is derived from an EMBL/GenBank/DDBJ whole genome shotgun (WGS) entry which is preliminary data.</text>
</comment>
<dbReference type="EMBL" id="MU860084">
    <property type="protein sequence ID" value="KAK4238759.1"/>
    <property type="molecule type" value="Genomic_DNA"/>
</dbReference>
<feature type="chain" id="PRO_5042851496" evidence="1">
    <location>
        <begin position="24"/>
        <end position="511"/>
    </location>
</feature>
<evidence type="ECO:0000313" key="2">
    <source>
        <dbReference type="EMBL" id="KAK4238759.1"/>
    </source>
</evidence>
<dbReference type="Proteomes" id="UP001303760">
    <property type="component" value="Unassembled WGS sequence"/>
</dbReference>
<dbReference type="PROSITE" id="PS51257">
    <property type="entry name" value="PROKAR_LIPOPROTEIN"/>
    <property type="match status" value="1"/>
</dbReference>
<protein>
    <submittedName>
        <fullName evidence="2">Uncharacterized protein</fullName>
    </submittedName>
</protein>
<name>A0AAN7HFV5_9PEZI</name>
<proteinExistence type="predicted"/>
<reference evidence="2" key="1">
    <citation type="journal article" date="2023" name="Mol. Phylogenet. Evol.">
        <title>Genome-scale phylogeny and comparative genomics of the fungal order Sordariales.</title>
        <authorList>
            <person name="Hensen N."/>
            <person name="Bonometti L."/>
            <person name="Westerberg I."/>
            <person name="Brannstrom I.O."/>
            <person name="Guillou S."/>
            <person name="Cros-Aarteil S."/>
            <person name="Calhoun S."/>
            <person name="Haridas S."/>
            <person name="Kuo A."/>
            <person name="Mondo S."/>
            <person name="Pangilinan J."/>
            <person name="Riley R."/>
            <person name="LaButti K."/>
            <person name="Andreopoulos B."/>
            <person name="Lipzen A."/>
            <person name="Chen C."/>
            <person name="Yan M."/>
            <person name="Daum C."/>
            <person name="Ng V."/>
            <person name="Clum A."/>
            <person name="Steindorff A."/>
            <person name="Ohm R.A."/>
            <person name="Martin F."/>
            <person name="Silar P."/>
            <person name="Natvig D.O."/>
            <person name="Lalanne C."/>
            <person name="Gautier V."/>
            <person name="Ament-Velasquez S.L."/>
            <person name="Kruys A."/>
            <person name="Hutchinson M.I."/>
            <person name="Powell A.J."/>
            <person name="Barry K."/>
            <person name="Miller A.N."/>
            <person name="Grigoriev I.V."/>
            <person name="Debuchy R."/>
            <person name="Gladieux P."/>
            <person name="Hiltunen Thoren M."/>
            <person name="Johannesson H."/>
        </authorList>
    </citation>
    <scope>NUCLEOTIDE SEQUENCE</scope>
    <source>
        <strain evidence="2">CBS 532.94</strain>
    </source>
</reference>
<gene>
    <name evidence="2" type="ORF">C8A03DRAFT_14809</name>
</gene>
<keyword evidence="3" id="KW-1185">Reference proteome</keyword>
<evidence type="ECO:0000313" key="3">
    <source>
        <dbReference type="Proteomes" id="UP001303760"/>
    </source>
</evidence>
<accession>A0AAN7HFV5</accession>
<feature type="signal peptide" evidence="1">
    <location>
        <begin position="1"/>
        <end position="23"/>
    </location>
</feature>
<dbReference type="AlphaFoldDB" id="A0AAN7HFV5"/>